<evidence type="ECO:0000313" key="1">
    <source>
        <dbReference type="EMBL" id="QHI00845.1"/>
    </source>
</evidence>
<dbReference type="Proteomes" id="UP000465092">
    <property type="component" value="Segment"/>
</dbReference>
<proteinExistence type="predicted"/>
<dbReference type="EMBL" id="MN692199">
    <property type="protein sequence ID" value="QHI00845.1"/>
    <property type="molecule type" value="Genomic_DNA"/>
</dbReference>
<sequence>MKRREIVSKMAAFMVAGAVGHKDFPKLAEKTSKYIVLSEISFAVLPLSAAMHSFLSHKDSCLKSAGVSLDDIFFAMGEMFIEKTTIKRSGKVEFPDICLLEEMLCRACNTNFTFDYDSGLFASWELFREYVRLRYGKEVLRRIDANRDLDFKGKEATDVMIFRGGAYRDPFHDVRDNLVNPEKEYPRAFAKWLKAGGANV</sequence>
<gene>
    <name evidence="1" type="ORF">MA12_gp18</name>
</gene>
<reference evidence="1 2" key="1">
    <citation type="journal article" date="2020" name="Viruses">
        <title>Genomic Characterization, Formulation and Efficacy in Planta of a Siphoviridae and Podoviridae Protection Cocktail against the Bacterial Plant Pathogens Pectobacterium spp.</title>
        <authorList>
            <person name="Zaczek-Moczydlowska M.A."/>
            <person name="Young G.K."/>
            <person name="Trudgett J."/>
            <person name="Fleming C.C."/>
            <person name="Campbell K."/>
            <person name="O'Hanlon R."/>
        </authorList>
    </citation>
    <scope>NUCLEOTIDE SEQUENCE [LARGE SCALE GENOMIC DNA]</scope>
</reference>
<protein>
    <submittedName>
        <fullName evidence="1">Uncharacterized protein</fullName>
    </submittedName>
</protein>
<accession>A0A6B9RQ00</accession>
<keyword evidence="2" id="KW-1185">Reference proteome</keyword>
<evidence type="ECO:0000313" key="2">
    <source>
        <dbReference type="Proteomes" id="UP000465092"/>
    </source>
</evidence>
<organism evidence="1 2">
    <name type="scientific">Pectobacterium phage MA12</name>
    <dbReference type="NCBI Taxonomy" id="2686474"/>
    <lineage>
        <taxon>Viruses</taxon>
        <taxon>Duplodnaviria</taxon>
        <taxon>Heunggongvirae</taxon>
        <taxon>Uroviricota</taxon>
        <taxon>Caudoviricetes</taxon>
        <taxon>Casjensviridae</taxon>
        <taxon>Newforgelanevirus</taxon>
        <taxon>Newforgelanevirus MA12</taxon>
    </lineage>
</organism>
<name>A0A6B9RQ00_9CAUD</name>